<dbReference type="Proteomes" id="UP001227268">
    <property type="component" value="Unassembled WGS sequence"/>
</dbReference>
<proteinExistence type="predicted"/>
<evidence type="ECO:0000313" key="2">
    <source>
        <dbReference type="Proteomes" id="UP001227268"/>
    </source>
</evidence>
<keyword evidence="2" id="KW-1185">Reference proteome</keyword>
<dbReference type="EMBL" id="JASBWT010000003">
    <property type="protein sequence ID" value="KAJ9106263.1"/>
    <property type="molecule type" value="Genomic_DNA"/>
</dbReference>
<reference evidence="1" key="1">
    <citation type="submission" date="2023-04" db="EMBL/GenBank/DDBJ databases">
        <title>Draft Genome sequencing of Naganishia species isolated from polar environments using Oxford Nanopore Technology.</title>
        <authorList>
            <person name="Leo P."/>
            <person name="Venkateswaran K."/>
        </authorList>
    </citation>
    <scope>NUCLEOTIDE SEQUENCE</scope>
    <source>
        <strain evidence="1">MNA-CCFEE 5423</strain>
    </source>
</reference>
<gene>
    <name evidence="1" type="ORF">QFC21_001408</name>
</gene>
<sequence>MSNRGPMEPGAQGELAKPANASLPTVMGTITKDTVDLTKGPVFNQLQGNGSKSAIPPDQIQPLDTPKPVTRPDPALISEFDPFASNTETSAKPSTDKTPLPATPIHASLMSKSTKPSQSTEPSNTFQVSPTAPSQTPNEGHGAESLHAPRKSGNITQIAQHSNDSPSTSRQKQNHTRSVEEADQQHRHASALISKGESRTNPKPKDLAFDFQGFLAQLRTKQAEPIQKYLKSFLVSFSKRPFTVNEQIKLIHDFLHFISLKMKQIEPWRSQNTVEFDNAMEAMEKLVMNRLYTYTFTPMMDPATHPITTDDLERDAVLSQRINLFGWVREKHLDVPEGEASQGFLAFAEQGLIRHEAGSDQTSADAFLPILIFVILRANPDNMVSNIEYINRFRSADKLEGEPGYYLSSLTGAISFVETMDASGLSNITSEEFEQNMEAAIATLPPGSPIEYARGRQSTSESSVSAPFTNTAEGEEPARALTSLPANFAADTKRFFQRTGELAQDAVNRPLSALANIIDNIASGNGSEDGESEDEYPGAHGRRLRFQRGDNDNAPARGNMQHGIHSPSPSRPENATPTSNWFGRSAAPPAEQPNDGRMQADEMYIRSQIDLSRPPSGAATPSNDPTFNFSEITAEIDRTHATARQAGIETLHQMFPNIEEEIVGVILDSCGGELGLAIDRMLEMAAG</sequence>
<protein>
    <submittedName>
        <fullName evidence="1">Uncharacterized protein</fullName>
    </submittedName>
</protein>
<name>A0ACC2W4D5_9TREE</name>
<comment type="caution">
    <text evidence="1">The sequence shown here is derived from an EMBL/GenBank/DDBJ whole genome shotgun (WGS) entry which is preliminary data.</text>
</comment>
<organism evidence="1 2">
    <name type="scientific">Naganishia friedmannii</name>
    <dbReference type="NCBI Taxonomy" id="89922"/>
    <lineage>
        <taxon>Eukaryota</taxon>
        <taxon>Fungi</taxon>
        <taxon>Dikarya</taxon>
        <taxon>Basidiomycota</taxon>
        <taxon>Agaricomycotina</taxon>
        <taxon>Tremellomycetes</taxon>
        <taxon>Filobasidiales</taxon>
        <taxon>Filobasidiaceae</taxon>
        <taxon>Naganishia</taxon>
    </lineage>
</organism>
<evidence type="ECO:0000313" key="1">
    <source>
        <dbReference type="EMBL" id="KAJ9106263.1"/>
    </source>
</evidence>
<accession>A0ACC2W4D5</accession>